<dbReference type="KEGG" id="ifl:C1H71_12285"/>
<keyword evidence="2" id="KW-1185">Reference proteome</keyword>
<proteinExistence type="predicted"/>
<dbReference type="AlphaFoldDB" id="A0A7G3GB08"/>
<evidence type="ECO:0000313" key="2">
    <source>
        <dbReference type="Proteomes" id="UP000515917"/>
    </source>
</evidence>
<gene>
    <name evidence="1" type="ORF">C1H71_12285</name>
</gene>
<dbReference type="Proteomes" id="UP000515917">
    <property type="component" value="Chromosome"/>
</dbReference>
<sequence>MGFLFVGIFTYKGLVFLQQNKINRCVYIWASEHLVRIFIYKWIRIDELALSKALQGNPFKII</sequence>
<protein>
    <submittedName>
        <fullName evidence="1">Uncharacterized protein</fullName>
    </submittedName>
</protein>
<organism evidence="1 2">
    <name type="scientific">Iodobacter fluviatilis</name>
    <dbReference type="NCBI Taxonomy" id="537"/>
    <lineage>
        <taxon>Bacteria</taxon>
        <taxon>Pseudomonadati</taxon>
        <taxon>Pseudomonadota</taxon>
        <taxon>Betaproteobacteria</taxon>
        <taxon>Neisseriales</taxon>
        <taxon>Chitinibacteraceae</taxon>
        <taxon>Iodobacter</taxon>
    </lineage>
</organism>
<name>A0A7G3GB08_9NEIS</name>
<accession>A0A7G3GB08</accession>
<evidence type="ECO:0000313" key="1">
    <source>
        <dbReference type="EMBL" id="QBC44232.1"/>
    </source>
</evidence>
<dbReference type="EMBL" id="CP025781">
    <property type="protein sequence ID" value="QBC44232.1"/>
    <property type="molecule type" value="Genomic_DNA"/>
</dbReference>
<reference evidence="1 2" key="1">
    <citation type="submission" date="2018-01" db="EMBL/GenBank/DDBJ databases">
        <title>Genome sequence of Iodobacter sp. strain PCH194 isolated from Indian Trans-Himalaya.</title>
        <authorList>
            <person name="Kumar V."/>
            <person name="Thakur V."/>
            <person name="Kumar S."/>
            <person name="Singh D."/>
        </authorList>
    </citation>
    <scope>NUCLEOTIDE SEQUENCE [LARGE SCALE GENOMIC DNA]</scope>
    <source>
        <strain evidence="1 2">PCH194</strain>
    </source>
</reference>